<organism evidence="2 3">
    <name type="scientific">Methanobrevibacter olleyae</name>
    <dbReference type="NCBI Taxonomy" id="294671"/>
    <lineage>
        <taxon>Archaea</taxon>
        <taxon>Methanobacteriati</taxon>
        <taxon>Methanobacteriota</taxon>
        <taxon>Methanomada group</taxon>
        <taxon>Methanobacteria</taxon>
        <taxon>Methanobacteriales</taxon>
        <taxon>Methanobacteriaceae</taxon>
        <taxon>Methanobrevibacter</taxon>
    </lineage>
</organism>
<sequence>MYYLSKVNKELKFLSNSEIRLKILVDLGEGPKKVRDIARYSLLSYSSISSNMHRLSHEGFVEKIHNSFQLTNLGVIYISILMDFYDIISAVNDYSDFWLEHDINSLSVNDLNKLSSLEGSELIRCNSTDIYKTHKEFKRIFKDSKNLKVIFPYLHPEYPKLIRRLILKGINVELIVPKNILENFVKDIGKDVVKKGIEEGNFSMKYLDEHIKIALSVSHNFVSIGLFKIDGTYDQNRLLLSDKEKAINWGLAVFKSFDDYAVLFDFV</sequence>
<proteinExistence type="predicted"/>
<dbReference type="SUPFAM" id="SSF46785">
    <property type="entry name" value="Winged helix' DNA-binding domain"/>
    <property type="match status" value="1"/>
</dbReference>
<evidence type="ECO:0000259" key="1">
    <source>
        <dbReference type="Pfam" id="PF08350"/>
    </source>
</evidence>
<dbReference type="InterPro" id="IPR036390">
    <property type="entry name" value="WH_DNA-bd_sf"/>
</dbReference>
<protein>
    <submittedName>
        <fullName evidence="2">Predicted transcriptional regulator, contains HTH domain</fullName>
    </submittedName>
</protein>
<dbReference type="Proteomes" id="UP000183442">
    <property type="component" value="Unassembled WGS sequence"/>
</dbReference>
<dbReference type="Pfam" id="PF08350">
    <property type="entry name" value="FilR1_middle"/>
    <property type="match status" value="1"/>
</dbReference>
<dbReference type="InterPro" id="IPR036388">
    <property type="entry name" value="WH-like_DNA-bd_sf"/>
</dbReference>
<dbReference type="Gene3D" id="1.10.10.10">
    <property type="entry name" value="Winged helix-like DNA-binding domain superfamily/Winged helix DNA-binding domain"/>
    <property type="match status" value="1"/>
</dbReference>
<dbReference type="OrthoDB" id="11410at2157"/>
<dbReference type="InterPro" id="IPR013561">
    <property type="entry name" value="FilR1_middle_dom"/>
</dbReference>
<dbReference type="InterPro" id="IPR016490">
    <property type="entry name" value="Tscrpt_reg_HTH_AF0396-typ3"/>
</dbReference>
<dbReference type="RefSeq" id="WP_074798170.1">
    <property type="nucleotide sequence ID" value="NZ_FOTL01000007.1"/>
</dbReference>
<dbReference type="AlphaFoldDB" id="A0A1I4GXS7"/>
<dbReference type="PIRSF" id="PIRSF006692">
    <property type="entry name" value="TF_HTH_AF0396_prd"/>
    <property type="match status" value="1"/>
</dbReference>
<feature type="domain" description="Methanogenesis regulatory protein FilR1 middle" evidence="1">
    <location>
        <begin position="130"/>
        <end position="257"/>
    </location>
</feature>
<dbReference type="EMBL" id="FOTL01000007">
    <property type="protein sequence ID" value="SFL34755.1"/>
    <property type="molecule type" value="Genomic_DNA"/>
</dbReference>
<accession>A0A1I4GXS7</accession>
<evidence type="ECO:0000313" key="3">
    <source>
        <dbReference type="Proteomes" id="UP000183442"/>
    </source>
</evidence>
<evidence type="ECO:0000313" key="2">
    <source>
        <dbReference type="EMBL" id="SFL34755.1"/>
    </source>
</evidence>
<name>A0A1I4GXS7_METOL</name>
<reference evidence="3" key="1">
    <citation type="submission" date="2016-10" db="EMBL/GenBank/DDBJ databases">
        <authorList>
            <person name="Varghese N."/>
        </authorList>
    </citation>
    <scope>NUCLEOTIDE SEQUENCE [LARGE SCALE GENOMIC DNA]</scope>
    <source>
        <strain evidence="3">DSM 16632</strain>
    </source>
</reference>
<gene>
    <name evidence="2" type="ORF">SAMN02910297_00637</name>
</gene>